<reference evidence="2 3" key="1">
    <citation type="submission" date="2020-08" db="EMBL/GenBank/DDBJ databases">
        <title>Sequencing the genomes of 1000 actinobacteria strains.</title>
        <authorList>
            <person name="Klenk H.-P."/>
        </authorList>
    </citation>
    <scope>NUCLEOTIDE SEQUENCE [LARGE SCALE GENOMIC DNA]</scope>
    <source>
        <strain evidence="2 3">DSM 44936</strain>
    </source>
</reference>
<dbReference type="InterPro" id="IPR001387">
    <property type="entry name" value="Cro/C1-type_HTH"/>
</dbReference>
<dbReference type="RefSeq" id="WP_184984816.1">
    <property type="nucleotide sequence ID" value="NZ_BAAALO010000007.1"/>
</dbReference>
<dbReference type="GO" id="GO:0003677">
    <property type="term" value="F:DNA binding"/>
    <property type="evidence" value="ECO:0007669"/>
    <property type="project" value="InterPro"/>
</dbReference>
<proteinExistence type="predicted"/>
<evidence type="ECO:0000259" key="1">
    <source>
        <dbReference type="PROSITE" id="PS50943"/>
    </source>
</evidence>
<gene>
    <name evidence="2" type="ORF">BJ992_004897</name>
</gene>
<dbReference type="InterPro" id="IPR010982">
    <property type="entry name" value="Lambda_DNA-bd_dom_sf"/>
</dbReference>
<protein>
    <submittedName>
        <fullName evidence="2">Transcriptional regulator with XRE-family HTH domain</fullName>
    </submittedName>
</protein>
<dbReference type="Pfam" id="PF13560">
    <property type="entry name" value="HTH_31"/>
    <property type="match status" value="1"/>
</dbReference>
<keyword evidence="3" id="KW-1185">Reference proteome</keyword>
<dbReference type="EMBL" id="JACHIU010000001">
    <property type="protein sequence ID" value="MBB6475466.1"/>
    <property type="molecule type" value="Genomic_DNA"/>
</dbReference>
<dbReference type="SMART" id="SM00530">
    <property type="entry name" value="HTH_XRE"/>
    <property type="match status" value="1"/>
</dbReference>
<dbReference type="SUPFAM" id="SSF47413">
    <property type="entry name" value="lambda repressor-like DNA-binding domains"/>
    <property type="match status" value="1"/>
</dbReference>
<dbReference type="CDD" id="cd00093">
    <property type="entry name" value="HTH_XRE"/>
    <property type="match status" value="1"/>
</dbReference>
<dbReference type="InterPro" id="IPR043917">
    <property type="entry name" value="DUF5753"/>
</dbReference>
<dbReference type="PROSITE" id="PS50943">
    <property type="entry name" value="HTH_CROC1"/>
    <property type="match status" value="1"/>
</dbReference>
<organism evidence="2 3">
    <name type="scientific">Sphaerisporangium rubeum</name>
    <dbReference type="NCBI Taxonomy" id="321317"/>
    <lineage>
        <taxon>Bacteria</taxon>
        <taxon>Bacillati</taxon>
        <taxon>Actinomycetota</taxon>
        <taxon>Actinomycetes</taxon>
        <taxon>Streptosporangiales</taxon>
        <taxon>Streptosporangiaceae</taxon>
        <taxon>Sphaerisporangium</taxon>
    </lineage>
</organism>
<evidence type="ECO:0000313" key="2">
    <source>
        <dbReference type="EMBL" id="MBB6475466.1"/>
    </source>
</evidence>
<evidence type="ECO:0000313" key="3">
    <source>
        <dbReference type="Proteomes" id="UP000555564"/>
    </source>
</evidence>
<dbReference type="AlphaFoldDB" id="A0A7X0IHS8"/>
<accession>A0A7X0IHS8</accession>
<dbReference type="Gene3D" id="1.10.260.40">
    <property type="entry name" value="lambda repressor-like DNA-binding domains"/>
    <property type="match status" value="1"/>
</dbReference>
<dbReference type="Pfam" id="PF19054">
    <property type="entry name" value="DUF5753"/>
    <property type="match status" value="1"/>
</dbReference>
<comment type="caution">
    <text evidence="2">The sequence shown here is derived from an EMBL/GenBank/DDBJ whole genome shotgun (WGS) entry which is preliminary data.</text>
</comment>
<sequence>MPNPIEVNPEESPLARFAYEVRRHRLAAGWTQRQLARVLTVSTSAVGMLETVRRKPDRHFADACDKVFKLDGVFHELWRETRWEMAPEHFRDFMELEAQASALRIWDPMLVPGLFQTEPYARRIFETEPGITSEIVEQRVCHRMQRQALLARDSGPMVWSVIDEGVLRRPMGDAGLMRDQMGRLLEMVKNPRVTIQVVPYSAWCAVGLQASFTIAELRGSPHSVYVESAPSGLTIGERATIATLVGRFDALRSAAFPQSLSLGIVEEVMAQWT</sequence>
<dbReference type="Proteomes" id="UP000555564">
    <property type="component" value="Unassembled WGS sequence"/>
</dbReference>
<name>A0A7X0IHS8_9ACTN</name>
<feature type="domain" description="HTH cro/C1-type" evidence="1">
    <location>
        <begin position="21"/>
        <end position="75"/>
    </location>
</feature>